<sequence length="79" mass="9097">MSSQSSYQPILDKVHTTQPELKDYVYLPAPLEPELVPEKRCFFCQPICSVFSVCAYFAQICCTICDCKEVDEDLDDFDF</sequence>
<proteinExistence type="predicted"/>
<keyword evidence="3" id="KW-1185">Reference proteome</keyword>
<dbReference type="AlphaFoldDB" id="A0A261B875"/>
<dbReference type="EMBL" id="WUAV01000006">
    <property type="protein sequence ID" value="KAF1749373.1"/>
    <property type="molecule type" value="Genomic_DNA"/>
</dbReference>
<reference evidence="2" key="1">
    <citation type="submission" date="2017-08" db="EMBL/GenBank/DDBJ databases">
        <authorList>
            <person name="de Groot N.N."/>
        </authorList>
    </citation>
    <scope>NUCLEOTIDE SEQUENCE [LARGE SCALE GENOMIC DNA]</scope>
    <source>
        <strain evidence="2">PX439</strain>
    </source>
</reference>
<dbReference type="EMBL" id="NMWX01000001">
    <property type="protein sequence ID" value="OZG05885.1"/>
    <property type="molecule type" value="Genomic_DNA"/>
</dbReference>
<reference evidence="1 4" key="3">
    <citation type="submission" date="2019-12" db="EMBL/GenBank/DDBJ databases">
        <title>Chromosome-level assembly of the Caenorhabditis remanei genome.</title>
        <authorList>
            <person name="Teterina A.A."/>
            <person name="Willis J.H."/>
            <person name="Phillips P.C."/>
        </authorList>
    </citation>
    <scope>NUCLEOTIDE SEQUENCE [LARGE SCALE GENOMIC DNA]</scope>
    <source>
        <strain evidence="1 4">PX506</strain>
        <tissue evidence="1">Whole organism</tissue>
    </source>
</reference>
<evidence type="ECO:0000313" key="1">
    <source>
        <dbReference type="EMBL" id="KAF1749373.1"/>
    </source>
</evidence>
<evidence type="ECO:0000313" key="4">
    <source>
        <dbReference type="Proteomes" id="UP000483820"/>
    </source>
</evidence>
<organism evidence="2 3">
    <name type="scientific">Caenorhabditis remanei</name>
    <name type="common">Caenorhabditis vulgaris</name>
    <dbReference type="NCBI Taxonomy" id="31234"/>
    <lineage>
        <taxon>Eukaryota</taxon>
        <taxon>Metazoa</taxon>
        <taxon>Ecdysozoa</taxon>
        <taxon>Nematoda</taxon>
        <taxon>Chromadorea</taxon>
        <taxon>Rhabditida</taxon>
        <taxon>Rhabditina</taxon>
        <taxon>Rhabditomorpha</taxon>
        <taxon>Rhabditoidea</taxon>
        <taxon>Rhabditidae</taxon>
        <taxon>Peloderinae</taxon>
        <taxon>Caenorhabditis</taxon>
    </lineage>
</organism>
<protein>
    <submittedName>
        <fullName evidence="2">Uncharacterized protein</fullName>
    </submittedName>
</protein>
<dbReference type="Proteomes" id="UP000483820">
    <property type="component" value="Chromosome X"/>
</dbReference>
<evidence type="ECO:0000313" key="2">
    <source>
        <dbReference type="EMBL" id="OZG05885.1"/>
    </source>
</evidence>
<dbReference type="Proteomes" id="UP000216624">
    <property type="component" value="Unassembled WGS sequence"/>
</dbReference>
<accession>A0A261B875</accession>
<name>A0A261B875_CAERE</name>
<reference evidence="3" key="2">
    <citation type="submission" date="2017-08" db="EMBL/GenBank/DDBJ databases">
        <authorList>
            <person name="Fierst J.L."/>
        </authorList>
    </citation>
    <scope>NUCLEOTIDE SEQUENCE [LARGE SCALE GENOMIC DNA]</scope>
    <source>
        <strain evidence="3">PX439</strain>
    </source>
</reference>
<feature type="non-terminal residue" evidence="2">
    <location>
        <position position="1"/>
    </location>
</feature>
<evidence type="ECO:0000313" key="3">
    <source>
        <dbReference type="Proteomes" id="UP000216624"/>
    </source>
</evidence>
<gene>
    <name evidence="2" type="ORF">FL82_02713</name>
    <name evidence="1" type="ORF">GCK72_025841</name>
</gene>
<comment type="caution">
    <text evidence="2">The sequence shown here is derived from an EMBL/GenBank/DDBJ whole genome shotgun (WGS) entry which is preliminary data.</text>
</comment>